<proteinExistence type="predicted"/>
<organism evidence="2 3">
    <name type="scientific">Sphingomonas oligophenolica</name>
    <dbReference type="NCBI Taxonomy" id="301154"/>
    <lineage>
        <taxon>Bacteria</taxon>
        <taxon>Pseudomonadati</taxon>
        <taxon>Pseudomonadota</taxon>
        <taxon>Alphaproteobacteria</taxon>
        <taxon>Sphingomonadales</taxon>
        <taxon>Sphingomonadaceae</taxon>
        <taxon>Sphingomonas</taxon>
    </lineage>
</organism>
<keyword evidence="3" id="KW-1185">Reference proteome</keyword>
<feature type="compositionally biased region" description="Basic and acidic residues" evidence="1">
    <location>
        <begin position="112"/>
        <end position="122"/>
    </location>
</feature>
<accession>A0ABU9Y7Z6</accession>
<evidence type="ECO:0000313" key="3">
    <source>
        <dbReference type="Proteomes" id="UP001419910"/>
    </source>
</evidence>
<comment type="caution">
    <text evidence="2">The sequence shown here is derived from an EMBL/GenBank/DDBJ whole genome shotgun (WGS) entry which is preliminary data.</text>
</comment>
<evidence type="ECO:0000313" key="2">
    <source>
        <dbReference type="EMBL" id="MEN2791925.1"/>
    </source>
</evidence>
<name>A0ABU9Y7Z6_9SPHN</name>
<dbReference type="RefSeq" id="WP_343888741.1">
    <property type="nucleotide sequence ID" value="NZ_BAAAEH010000013.1"/>
</dbReference>
<feature type="region of interest" description="Disordered" evidence="1">
    <location>
        <begin position="103"/>
        <end position="122"/>
    </location>
</feature>
<dbReference type="Proteomes" id="UP001419910">
    <property type="component" value="Unassembled WGS sequence"/>
</dbReference>
<reference evidence="2 3" key="1">
    <citation type="submission" date="2024-05" db="EMBL/GenBank/DDBJ databases">
        <authorList>
            <person name="Liu Q."/>
            <person name="Xin Y.-H."/>
        </authorList>
    </citation>
    <scope>NUCLEOTIDE SEQUENCE [LARGE SCALE GENOMIC DNA]</scope>
    <source>
        <strain evidence="2 3">CGMCC 1.10181</strain>
    </source>
</reference>
<evidence type="ECO:0000256" key="1">
    <source>
        <dbReference type="SAM" id="MobiDB-lite"/>
    </source>
</evidence>
<gene>
    <name evidence="2" type="ORF">ABC974_19995</name>
</gene>
<dbReference type="EMBL" id="JBDIME010000021">
    <property type="protein sequence ID" value="MEN2791925.1"/>
    <property type="molecule type" value="Genomic_DNA"/>
</dbReference>
<sequence length="135" mass="15048">MKARGACPRDHIGGRVNRDELALADWIAVAVRFQHLAMIMYQSAQPRPAELEQTCRVGRHKPANVVQAIDHRARDGCVATLPKHAADNLARHVSDVGQQLRSACASRKQRRTGHEKDAKREAEHGNSFIIGLSWE</sequence>
<protein>
    <submittedName>
        <fullName evidence="2">Uncharacterized protein</fullName>
    </submittedName>
</protein>